<dbReference type="EMBL" id="MLJW01000244">
    <property type="protein sequence ID" value="OIQ91956.1"/>
    <property type="molecule type" value="Genomic_DNA"/>
</dbReference>
<evidence type="ECO:0000256" key="3">
    <source>
        <dbReference type="SAM" id="Coils"/>
    </source>
</evidence>
<dbReference type="InterPro" id="IPR000160">
    <property type="entry name" value="GGDEF_dom"/>
</dbReference>
<dbReference type="InterPro" id="IPR052155">
    <property type="entry name" value="Biofilm_reg_signaling"/>
</dbReference>
<feature type="domain" description="GGDEF" evidence="8">
    <location>
        <begin position="810"/>
        <end position="947"/>
    </location>
</feature>
<dbReference type="CDD" id="cd01948">
    <property type="entry name" value="EAL"/>
    <property type="match status" value="1"/>
</dbReference>
<dbReference type="Pfam" id="PF13185">
    <property type="entry name" value="GAF_2"/>
    <property type="match status" value="2"/>
</dbReference>
<keyword evidence="4" id="KW-1133">Transmembrane helix</keyword>
<dbReference type="Pfam" id="PF00990">
    <property type="entry name" value="GGDEF"/>
    <property type="match status" value="1"/>
</dbReference>
<sequence>MGLWTLLLFPLVVVLGMFAENSHQRNLRTEQMVAARAQAIAQYEAALIAQRLNNQFVDLQFSGLALIGHDAAPSHPVPNVVRSLRTFIRLHPHLYAIDILSADGGRILWSTQPQASHPITNGSAFTPIAGQPDFFLGQNRFAARVAQTGASGHVLTMQVRIADAQGNTRYFVESPYRLEELLANPALRNTPWSLQIIDTRDHSLLGTVDALGVRFPTRTASVHPGRSVRVAVHGVPPLQVEASWTPQAAQALGMPARTPWGLLFVLIASMLVAAWAIDMLLRRSERQVSRLSEQSRELEQSRAQLEHVAAFQAMIADVNQAIAQAQDEPVLLQQVCDIAIERGQMALALIARPDVQGRFQFLAAAGQVAYLDGLVISIRQDVPEGNGPAGTAFRQNLAIFNTDYSSEALAPWRQAANALGLQASAALPIVRDGQVWGILSVYKRGEAVFDSSLQTLLRELALDIGRGLERVEHLRQLLSLRAAMDSAADGVLISDVDAHAIYVNPAFTQITGYSPDEIIGRNCNLLQCPGTDAQTVAAIARAVQLGESFSGQILNIRKDGATFWNFLRIAPVRDAHGRLKAFIGFQRDITTNVEQAEHLNRLKRLYQALSVEGDVLLQARSAQEMMDRTCDQLTADGTFHAMWIASLNEQGMLVALAQAGQGADLVKQLRIAPDHPTSPTATAWRTGAVQVYQDNLPTPAGPSWAQGIARAGWASALAAPVLRGGAPHAVLVFVADRMNAFDAETVQACARLATMLGHALDELDVKEQLLQLQQQESLAARTDALTQLPNRFALEQYLPYAMERARRHGTALAIGMIDLDDFKPVNDQFGHAAGDVLLQQLAHRLQAQLRGTDYLARLGGDEFVLVFEDLDTENVEKQLAAVLKRPWHVIQEVFDLGQERKAQVGMTLGLAIFPGDGEDADTLLRNADAAMYQAKARKGTRTQWWRLWREGTLAAAQVEAPFDPFDDEVRQLLRTLAPIVQSIAPDFATEFYAQISHDPQQAAILNALSPQEFAHLQQQQAQHLQFLLHPDTTAEQIKERAQRLGQAHALVGLSIAALLQATSLYESLLRSQLERSALMAQTRYRLLRIIQARLQCDLQGEITAQQDLLSTYHALLAHPLPLHGRWSDLAQGELDRLAVLPGIRAAFIFRVNETGQLRIEFAAGPVAAQIQTELNAQGLHPTIHAGPDGRRGPMGQAWASGVPQVVESYLLDTRLQTWHALAQLLGVRSATAIPLQRGTAVDAVLFILGAYPHQFSNTLLQVWLHAKQERWTQLLAASDTARNPFDALHGAQWRSLLYQGGVRMVVQPIVDLHSATVTKVEALARLQANTGELLSPAVFMPALGQADLRVLFRQALEQSLPFVRDWRNAGMEINLSLNLDPTTLLDPDCPTWVERALRDADLPPAALTLELLETQEFDPRVVDEAISRLRALGVCLSMDDLGSGYSSMKRLTNMRFDIIKIDQDVIKDVVHHPLQGIALMHTVLQLGQDMDCAVVAEGLENASLIEVAQLLGCSLGQGYGLARPMPIAALPGWLRAHLPLHLPDRRELHSWLGATAYVWSRERDIVGRLDPVKLDACPLTRFLQRQRMQDADALRWHALWHESASEQERAHARQALLQWLQQVALAHTPATSEE</sequence>
<evidence type="ECO:0000256" key="1">
    <source>
        <dbReference type="ARBA" id="ARBA00015125"/>
    </source>
</evidence>
<dbReference type="GO" id="GO:0016787">
    <property type="term" value="F:hydrolase activity"/>
    <property type="evidence" value="ECO:0007669"/>
    <property type="project" value="UniProtKB-KW"/>
</dbReference>
<dbReference type="InterPro" id="IPR044398">
    <property type="entry name" value="Globin-sensor_dom"/>
</dbReference>
<feature type="domain" description="PAS" evidence="5">
    <location>
        <begin position="476"/>
        <end position="522"/>
    </location>
</feature>
<dbReference type="Pfam" id="PF13426">
    <property type="entry name" value="PAS_9"/>
    <property type="match status" value="1"/>
</dbReference>
<dbReference type="CDD" id="cd00130">
    <property type="entry name" value="PAS"/>
    <property type="match status" value="1"/>
</dbReference>
<dbReference type="SMART" id="SM00065">
    <property type="entry name" value="GAF"/>
    <property type="match status" value="1"/>
</dbReference>
<keyword evidence="4" id="KW-0812">Transmembrane</keyword>
<dbReference type="PANTHER" id="PTHR44757">
    <property type="entry name" value="DIGUANYLATE CYCLASE DGCP"/>
    <property type="match status" value="1"/>
</dbReference>
<evidence type="ECO:0000259" key="7">
    <source>
        <dbReference type="PROSITE" id="PS50883"/>
    </source>
</evidence>
<dbReference type="InterPro" id="IPR003018">
    <property type="entry name" value="GAF"/>
</dbReference>
<dbReference type="PROSITE" id="PS50887">
    <property type="entry name" value="GGDEF"/>
    <property type="match status" value="1"/>
</dbReference>
<evidence type="ECO:0000259" key="6">
    <source>
        <dbReference type="PROSITE" id="PS50113"/>
    </source>
</evidence>
<dbReference type="SUPFAM" id="SSF55785">
    <property type="entry name" value="PYP-like sensor domain (PAS domain)"/>
    <property type="match status" value="1"/>
</dbReference>
<dbReference type="InterPro" id="IPR043128">
    <property type="entry name" value="Rev_trsase/Diguanyl_cyclase"/>
</dbReference>
<dbReference type="CDD" id="cd01949">
    <property type="entry name" value="GGDEF"/>
    <property type="match status" value="1"/>
</dbReference>
<dbReference type="GO" id="GO:0019825">
    <property type="term" value="F:oxygen binding"/>
    <property type="evidence" value="ECO:0007669"/>
    <property type="project" value="InterPro"/>
</dbReference>
<dbReference type="InterPro" id="IPR029787">
    <property type="entry name" value="Nucleotide_cyclase"/>
</dbReference>
<keyword evidence="9" id="KW-0378">Hydrolase</keyword>
<dbReference type="GO" id="GO:0020037">
    <property type="term" value="F:heme binding"/>
    <property type="evidence" value="ECO:0007669"/>
    <property type="project" value="InterPro"/>
</dbReference>
<dbReference type="NCBIfam" id="TIGR00229">
    <property type="entry name" value="sensory_box"/>
    <property type="match status" value="1"/>
</dbReference>
<dbReference type="PROSITE" id="PS50113">
    <property type="entry name" value="PAC"/>
    <property type="match status" value="1"/>
</dbReference>
<dbReference type="Gene3D" id="3.30.450.40">
    <property type="match status" value="3"/>
</dbReference>
<evidence type="ECO:0000256" key="2">
    <source>
        <dbReference type="ARBA" id="ARBA00029839"/>
    </source>
</evidence>
<evidence type="ECO:0000256" key="4">
    <source>
        <dbReference type="SAM" id="Phobius"/>
    </source>
</evidence>
<dbReference type="InterPro" id="IPR001633">
    <property type="entry name" value="EAL_dom"/>
</dbReference>
<dbReference type="InterPro" id="IPR029016">
    <property type="entry name" value="GAF-like_dom_sf"/>
</dbReference>
<organism evidence="9">
    <name type="scientific">mine drainage metagenome</name>
    <dbReference type="NCBI Taxonomy" id="410659"/>
    <lineage>
        <taxon>unclassified sequences</taxon>
        <taxon>metagenomes</taxon>
        <taxon>ecological metagenomes</taxon>
    </lineage>
</organism>
<dbReference type="InterPro" id="IPR000700">
    <property type="entry name" value="PAS-assoc_C"/>
</dbReference>
<feature type="domain" description="PAC" evidence="6">
    <location>
        <begin position="547"/>
        <end position="601"/>
    </location>
</feature>
<dbReference type="SMART" id="SM00086">
    <property type="entry name" value="PAC"/>
    <property type="match status" value="1"/>
</dbReference>
<dbReference type="SMART" id="SM00091">
    <property type="entry name" value="PAS"/>
    <property type="match status" value="1"/>
</dbReference>
<dbReference type="InterPro" id="IPR001610">
    <property type="entry name" value="PAC"/>
</dbReference>
<dbReference type="PANTHER" id="PTHR44757:SF2">
    <property type="entry name" value="BIOFILM ARCHITECTURE MAINTENANCE PROTEIN MBAA"/>
    <property type="match status" value="1"/>
</dbReference>
<dbReference type="InterPro" id="IPR035919">
    <property type="entry name" value="EAL_sf"/>
</dbReference>
<feature type="domain" description="EAL" evidence="7">
    <location>
        <begin position="1286"/>
        <end position="1538"/>
    </location>
</feature>
<dbReference type="PROSITE" id="PS50112">
    <property type="entry name" value="PAS"/>
    <property type="match status" value="1"/>
</dbReference>
<dbReference type="SUPFAM" id="SSF55073">
    <property type="entry name" value="Nucleotide cyclase"/>
    <property type="match status" value="1"/>
</dbReference>
<dbReference type="InterPro" id="IPR000014">
    <property type="entry name" value="PAS"/>
</dbReference>
<evidence type="ECO:0000259" key="5">
    <source>
        <dbReference type="PROSITE" id="PS50112"/>
    </source>
</evidence>
<gene>
    <name evidence="9" type="primary">dosP_4</name>
    <name evidence="9" type="ORF">GALL_260920</name>
</gene>
<dbReference type="InterPro" id="IPR012292">
    <property type="entry name" value="Globin/Proto"/>
</dbReference>
<reference evidence="9" key="1">
    <citation type="submission" date="2016-10" db="EMBL/GenBank/DDBJ databases">
        <title>Sequence of Gallionella enrichment culture.</title>
        <authorList>
            <person name="Poehlein A."/>
            <person name="Muehling M."/>
            <person name="Daniel R."/>
        </authorList>
    </citation>
    <scope>NUCLEOTIDE SEQUENCE</scope>
</reference>
<dbReference type="Gene3D" id="1.10.490.10">
    <property type="entry name" value="Globins"/>
    <property type="match status" value="1"/>
</dbReference>
<keyword evidence="4" id="KW-0472">Membrane</keyword>
<dbReference type="PROSITE" id="PS50883">
    <property type="entry name" value="EAL"/>
    <property type="match status" value="1"/>
</dbReference>
<dbReference type="CDD" id="cd14759">
    <property type="entry name" value="GS_GGDEF_2"/>
    <property type="match status" value="1"/>
</dbReference>
<dbReference type="Gene3D" id="3.20.20.450">
    <property type="entry name" value="EAL domain"/>
    <property type="match status" value="1"/>
</dbReference>
<dbReference type="SMART" id="SM00052">
    <property type="entry name" value="EAL"/>
    <property type="match status" value="1"/>
</dbReference>
<dbReference type="NCBIfam" id="TIGR00254">
    <property type="entry name" value="GGDEF"/>
    <property type="match status" value="1"/>
</dbReference>
<proteinExistence type="predicted"/>
<dbReference type="InterPro" id="IPR009050">
    <property type="entry name" value="Globin-like_sf"/>
</dbReference>
<name>A0A1J5RIL9_9ZZZZ</name>
<dbReference type="InterPro" id="IPR035965">
    <property type="entry name" value="PAS-like_dom_sf"/>
</dbReference>
<dbReference type="Pfam" id="PF11563">
    <property type="entry name" value="Protoglobin"/>
    <property type="match status" value="1"/>
</dbReference>
<feature type="transmembrane region" description="Helical" evidence="4">
    <location>
        <begin position="260"/>
        <end position="281"/>
    </location>
</feature>
<comment type="caution">
    <text evidence="9">The sequence shown here is derived from an EMBL/GenBank/DDBJ whole genome shotgun (WGS) entry which is preliminary data.</text>
</comment>
<feature type="coiled-coil region" evidence="3">
    <location>
        <begin position="281"/>
        <end position="328"/>
    </location>
</feature>
<protein>
    <recommendedName>
        <fullName evidence="1">Diguanylate cyclase DosC</fullName>
    </recommendedName>
    <alternativeName>
        <fullName evidence="2">Direct oxygen-sensing cyclase</fullName>
    </alternativeName>
</protein>
<dbReference type="Gene3D" id="3.30.70.270">
    <property type="match status" value="1"/>
</dbReference>
<dbReference type="SMART" id="SM00267">
    <property type="entry name" value="GGDEF"/>
    <property type="match status" value="1"/>
</dbReference>
<accession>A0A1J5RIL9</accession>
<dbReference type="SUPFAM" id="SSF55781">
    <property type="entry name" value="GAF domain-like"/>
    <property type="match status" value="3"/>
</dbReference>
<dbReference type="SUPFAM" id="SSF141868">
    <property type="entry name" value="EAL domain-like"/>
    <property type="match status" value="1"/>
</dbReference>
<evidence type="ECO:0000313" key="9">
    <source>
        <dbReference type="EMBL" id="OIQ91956.1"/>
    </source>
</evidence>
<dbReference type="Gene3D" id="3.30.450.20">
    <property type="entry name" value="PAS domain"/>
    <property type="match status" value="1"/>
</dbReference>
<keyword evidence="3" id="KW-0175">Coiled coil</keyword>
<dbReference type="SUPFAM" id="SSF46458">
    <property type="entry name" value="Globin-like"/>
    <property type="match status" value="1"/>
</dbReference>
<evidence type="ECO:0000259" key="8">
    <source>
        <dbReference type="PROSITE" id="PS50887"/>
    </source>
</evidence>
<dbReference type="Pfam" id="PF00563">
    <property type="entry name" value="EAL"/>
    <property type="match status" value="1"/>
</dbReference>